<gene>
    <name evidence="1" type="ORF">HPB47_017326</name>
</gene>
<reference evidence="1 2" key="1">
    <citation type="journal article" date="2020" name="Cell">
        <title>Large-Scale Comparative Analyses of Tick Genomes Elucidate Their Genetic Diversity and Vector Capacities.</title>
        <authorList>
            <consortium name="Tick Genome and Microbiome Consortium (TIGMIC)"/>
            <person name="Jia N."/>
            <person name="Wang J."/>
            <person name="Shi W."/>
            <person name="Du L."/>
            <person name="Sun Y."/>
            <person name="Zhan W."/>
            <person name="Jiang J.F."/>
            <person name="Wang Q."/>
            <person name="Zhang B."/>
            <person name="Ji P."/>
            <person name="Bell-Sakyi L."/>
            <person name="Cui X.M."/>
            <person name="Yuan T.T."/>
            <person name="Jiang B.G."/>
            <person name="Yang W.F."/>
            <person name="Lam T.T."/>
            <person name="Chang Q.C."/>
            <person name="Ding S.J."/>
            <person name="Wang X.J."/>
            <person name="Zhu J.G."/>
            <person name="Ruan X.D."/>
            <person name="Zhao L."/>
            <person name="Wei J.T."/>
            <person name="Ye R.Z."/>
            <person name="Que T.C."/>
            <person name="Du C.H."/>
            <person name="Zhou Y.H."/>
            <person name="Cheng J.X."/>
            <person name="Dai P.F."/>
            <person name="Guo W.B."/>
            <person name="Han X.H."/>
            <person name="Huang E.J."/>
            <person name="Li L.F."/>
            <person name="Wei W."/>
            <person name="Gao Y.C."/>
            <person name="Liu J.Z."/>
            <person name="Shao H.Z."/>
            <person name="Wang X."/>
            <person name="Wang C.C."/>
            <person name="Yang T.C."/>
            <person name="Huo Q.B."/>
            <person name="Li W."/>
            <person name="Chen H.Y."/>
            <person name="Chen S.E."/>
            <person name="Zhou L.G."/>
            <person name="Ni X.B."/>
            <person name="Tian J.H."/>
            <person name="Sheng Y."/>
            <person name="Liu T."/>
            <person name="Pan Y.S."/>
            <person name="Xia L.Y."/>
            <person name="Li J."/>
            <person name="Zhao F."/>
            <person name="Cao W.C."/>
        </authorList>
    </citation>
    <scope>NUCLEOTIDE SEQUENCE [LARGE SCALE GENOMIC DNA]</scope>
    <source>
        <strain evidence="1">Iper-2018</strain>
    </source>
</reference>
<dbReference type="Proteomes" id="UP000805193">
    <property type="component" value="Unassembled WGS sequence"/>
</dbReference>
<proteinExistence type="predicted"/>
<name>A0AC60QS96_IXOPE</name>
<protein>
    <submittedName>
        <fullName evidence="1">Uncharacterized protein</fullName>
    </submittedName>
</protein>
<accession>A0AC60QS96</accession>
<organism evidence="1 2">
    <name type="scientific">Ixodes persulcatus</name>
    <name type="common">Taiga tick</name>
    <dbReference type="NCBI Taxonomy" id="34615"/>
    <lineage>
        <taxon>Eukaryota</taxon>
        <taxon>Metazoa</taxon>
        <taxon>Ecdysozoa</taxon>
        <taxon>Arthropoda</taxon>
        <taxon>Chelicerata</taxon>
        <taxon>Arachnida</taxon>
        <taxon>Acari</taxon>
        <taxon>Parasitiformes</taxon>
        <taxon>Ixodida</taxon>
        <taxon>Ixodoidea</taxon>
        <taxon>Ixodidae</taxon>
        <taxon>Ixodinae</taxon>
        <taxon>Ixodes</taxon>
    </lineage>
</organism>
<dbReference type="EMBL" id="JABSTQ010006229">
    <property type="protein sequence ID" value="KAG0437696.1"/>
    <property type="molecule type" value="Genomic_DNA"/>
</dbReference>
<sequence>MDCLSRTRAVVRSTVTRTISQLNSLIQNPNTTEIDSRLLLDYLIQERTSLADLGRVILTSTTDDDLGNEIEG</sequence>
<keyword evidence="2" id="KW-1185">Reference proteome</keyword>
<evidence type="ECO:0000313" key="1">
    <source>
        <dbReference type="EMBL" id="KAG0437696.1"/>
    </source>
</evidence>
<comment type="caution">
    <text evidence="1">The sequence shown here is derived from an EMBL/GenBank/DDBJ whole genome shotgun (WGS) entry which is preliminary data.</text>
</comment>
<evidence type="ECO:0000313" key="2">
    <source>
        <dbReference type="Proteomes" id="UP000805193"/>
    </source>
</evidence>